<dbReference type="AlphaFoldDB" id="A0A1T1D4C6"/>
<evidence type="ECO:0008006" key="3">
    <source>
        <dbReference type="Google" id="ProtNLM"/>
    </source>
</evidence>
<name>A0A1T1D4C6_9SYNE</name>
<evidence type="ECO:0000313" key="1">
    <source>
        <dbReference type="EMBL" id="OOV35650.1"/>
    </source>
</evidence>
<evidence type="ECO:0000313" key="2">
    <source>
        <dbReference type="Proteomes" id="UP000242590"/>
    </source>
</evidence>
<organism evidence="1 2">
    <name type="scientific">Candidatus Synechococcus spongiarum LMB bulk15N</name>
    <dbReference type="NCBI Taxonomy" id="1943583"/>
    <lineage>
        <taxon>Bacteria</taxon>
        <taxon>Bacillati</taxon>
        <taxon>Cyanobacteriota</taxon>
        <taxon>Cyanophyceae</taxon>
        <taxon>Synechococcales</taxon>
        <taxon>Synechococcaceae</taxon>
        <taxon>Synechococcus</taxon>
    </lineage>
</organism>
<protein>
    <recommendedName>
        <fullName evidence="3">Haemolysin activator HlyB C-terminal domain-containing protein</fullName>
    </recommendedName>
</protein>
<proteinExistence type="predicted"/>
<accession>A0A1T1D4C6</accession>
<gene>
    <name evidence="1" type="ORF">BV53_03445</name>
</gene>
<dbReference type="OrthoDB" id="563513at2"/>
<comment type="caution">
    <text evidence="1">The sequence shown here is derived from an EMBL/GenBank/DDBJ whole genome shotgun (WGS) entry which is preliminary data.</text>
</comment>
<reference evidence="1 2" key="1">
    <citation type="submission" date="2017-02" db="EMBL/GenBank/DDBJ databases">
        <title>Draft Genome Sequences of 'Candidatus Synechococcus spongiarum', Cyanobacterial Symbionts of the Mediterranean Sponge Aplysina aerophoba from two locations.</title>
        <authorList>
            <person name="Slaby B.M."/>
            <person name="Hentschel U."/>
        </authorList>
    </citation>
    <scope>NUCLEOTIDE SEQUENCE [LARGE SCALE GENOMIC DNA]</scope>
    <source>
        <strain evidence="1">LMB bulk15N</strain>
    </source>
</reference>
<dbReference type="Proteomes" id="UP000242590">
    <property type="component" value="Unassembled WGS sequence"/>
</dbReference>
<dbReference type="EMBL" id="MWLE01000046">
    <property type="protein sequence ID" value="OOV35650.1"/>
    <property type="molecule type" value="Genomic_DNA"/>
</dbReference>
<sequence length="165" mass="17766">MDPQRGISADLKGRILLTHGSEDFQERGMALSFAWDPNPSDRGPSFSVSHALGAAATGGLDALLNPTTMEGMGADPDSNEHQHFATRLAYGFPTFGDRLTVTPSLGLALSPYSSSTSLRWALTPYTGTGQVDEPWTISLEGQRQKDTTGSAPVDYSFKLRFSLQL</sequence>